<comment type="caution">
    <text evidence="2">The sequence shown here is derived from an EMBL/GenBank/DDBJ whole genome shotgun (WGS) entry which is preliminary data.</text>
</comment>
<gene>
    <name evidence="2" type="ORF">BN631_01504</name>
</gene>
<evidence type="ECO:0000313" key="3">
    <source>
        <dbReference type="Proteomes" id="UP000018093"/>
    </source>
</evidence>
<dbReference type="EMBL" id="CBIN010000186">
    <property type="protein sequence ID" value="CDE23034.1"/>
    <property type="molecule type" value="Genomic_DNA"/>
</dbReference>
<sequence>MKKIKHTSEHMPNNWLKNHGYPMRRKPYGKHKLKKEYIIFDEFNNIPRGYKIDELIKVQRVLCDDEKNKRKI</sequence>
<feature type="region of interest" description="Disordered" evidence="1">
    <location>
        <begin position="1"/>
        <end position="21"/>
    </location>
</feature>
<dbReference type="Proteomes" id="UP000018093">
    <property type="component" value="Unassembled WGS sequence"/>
</dbReference>
<accession>R7G6I3</accession>
<evidence type="ECO:0000256" key="1">
    <source>
        <dbReference type="SAM" id="MobiDB-lite"/>
    </source>
</evidence>
<dbReference type="AlphaFoldDB" id="R7G6I3"/>
<organism evidence="2 3">
    <name type="scientific">Amedibacillus dolichus CAG:375</name>
    <dbReference type="NCBI Taxonomy" id="1263076"/>
    <lineage>
        <taxon>Bacteria</taxon>
        <taxon>Bacillati</taxon>
        <taxon>Bacillota</taxon>
        <taxon>Erysipelotrichia</taxon>
        <taxon>Erysipelotrichales</taxon>
        <taxon>Erysipelotrichaceae</taxon>
        <taxon>Amedibacillus</taxon>
    </lineage>
</organism>
<reference evidence="2" key="1">
    <citation type="submission" date="2012-11" db="EMBL/GenBank/DDBJ databases">
        <title>Dependencies among metagenomic species, viruses, plasmids and units of genetic variation.</title>
        <authorList>
            <person name="Nielsen H.B."/>
            <person name="Almeida M."/>
            <person name="Juncker A.S."/>
            <person name="Rasmussen S."/>
            <person name="Li J."/>
            <person name="Sunagawa S."/>
            <person name="Plichta D."/>
            <person name="Gautier L."/>
            <person name="Le Chatelier E."/>
            <person name="Peletier E."/>
            <person name="Bonde I."/>
            <person name="Nielsen T."/>
            <person name="Manichanh C."/>
            <person name="Arumugam M."/>
            <person name="Batto J."/>
            <person name="Santos M.B.Q.D."/>
            <person name="Blom N."/>
            <person name="Borruel N."/>
            <person name="Burgdorf K.S."/>
            <person name="Boumezbeur F."/>
            <person name="Casellas F."/>
            <person name="Dore J."/>
            <person name="Guarner F."/>
            <person name="Hansen T."/>
            <person name="Hildebrand F."/>
            <person name="Kaas R.S."/>
            <person name="Kennedy S."/>
            <person name="Kristiansen K."/>
            <person name="Kultima J.R."/>
            <person name="Leonard P."/>
            <person name="Levenez F."/>
            <person name="Lund O."/>
            <person name="Moumen B."/>
            <person name="Le Paslier D."/>
            <person name="Pons N."/>
            <person name="Pedersen O."/>
            <person name="Prifti E."/>
            <person name="Qin J."/>
            <person name="Raes J."/>
            <person name="Tap J."/>
            <person name="Tims S."/>
            <person name="Ussery D.W."/>
            <person name="Yamada T."/>
            <person name="MetaHit consortium"/>
            <person name="Renault P."/>
            <person name="Sicheritz-Ponten T."/>
            <person name="Bork P."/>
            <person name="Wang J."/>
            <person name="Brunak S."/>
            <person name="Ehrlich S.D."/>
        </authorList>
    </citation>
    <scope>NUCLEOTIDE SEQUENCE [LARGE SCALE GENOMIC DNA]</scope>
</reference>
<name>R7G6I3_9FIRM</name>
<evidence type="ECO:0000313" key="2">
    <source>
        <dbReference type="EMBL" id="CDE23034.1"/>
    </source>
</evidence>
<protein>
    <submittedName>
        <fullName evidence="2">Uncharacterized protein</fullName>
    </submittedName>
</protein>
<proteinExistence type="predicted"/>
<dbReference type="RefSeq" id="WP_022420755.1">
    <property type="nucleotide sequence ID" value="NZ_FR898595.1"/>
</dbReference>